<evidence type="ECO:0000256" key="6">
    <source>
        <dbReference type="ARBA" id="ARBA00023002"/>
    </source>
</evidence>
<keyword evidence="5" id="KW-0732">Signal</keyword>
<accession>A0A366LUZ6</accession>
<dbReference type="InterPro" id="IPR006314">
    <property type="entry name" value="Dyp_peroxidase"/>
</dbReference>
<dbReference type="PANTHER" id="PTHR30521:SF4">
    <property type="entry name" value="DEFERROCHELATASE"/>
    <property type="match status" value="1"/>
</dbReference>
<dbReference type="GO" id="GO:0005829">
    <property type="term" value="C:cytosol"/>
    <property type="evidence" value="ECO:0007669"/>
    <property type="project" value="TreeGrafter"/>
</dbReference>
<comment type="cofactor">
    <cofactor evidence="1">
        <name>heme b</name>
        <dbReference type="ChEBI" id="CHEBI:60344"/>
    </cofactor>
</comment>
<dbReference type="GO" id="GO:0020037">
    <property type="term" value="F:heme binding"/>
    <property type="evidence" value="ECO:0007669"/>
    <property type="project" value="InterPro"/>
</dbReference>
<dbReference type="InterPro" id="IPR048328">
    <property type="entry name" value="Dyp_perox_C"/>
</dbReference>
<dbReference type="Pfam" id="PF04261">
    <property type="entry name" value="Dyp_perox_N"/>
    <property type="match status" value="1"/>
</dbReference>
<proteinExistence type="inferred from homology"/>
<dbReference type="PROSITE" id="PS51318">
    <property type="entry name" value="TAT"/>
    <property type="match status" value="1"/>
</dbReference>
<name>A0A366LUZ6_9ACTN</name>
<evidence type="ECO:0000256" key="7">
    <source>
        <dbReference type="ARBA" id="ARBA00023004"/>
    </source>
</evidence>
<evidence type="ECO:0000259" key="11">
    <source>
        <dbReference type="Pfam" id="PF20628"/>
    </source>
</evidence>
<dbReference type="PANTHER" id="PTHR30521">
    <property type="entry name" value="DEFERROCHELATASE/PEROXIDASE"/>
    <property type="match status" value="1"/>
</dbReference>
<dbReference type="InterPro" id="IPR011008">
    <property type="entry name" value="Dimeric_a/b-barrel"/>
</dbReference>
<dbReference type="RefSeq" id="WP_113983461.1">
    <property type="nucleotide sequence ID" value="NZ_QMEY01000013.1"/>
</dbReference>
<evidence type="ECO:0000256" key="1">
    <source>
        <dbReference type="ARBA" id="ARBA00001970"/>
    </source>
</evidence>
<feature type="compositionally biased region" description="Basic and acidic residues" evidence="9">
    <location>
        <begin position="29"/>
        <end position="49"/>
    </location>
</feature>
<dbReference type="InterPro" id="IPR006311">
    <property type="entry name" value="TAT_signal"/>
</dbReference>
<organism evidence="12 13">
    <name type="scientific">Spongiactinospora rosea</name>
    <dbReference type="NCBI Taxonomy" id="2248750"/>
    <lineage>
        <taxon>Bacteria</taxon>
        <taxon>Bacillati</taxon>
        <taxon>Actinomycetota</taxon>
        <taxon>Actinomycetes</taxon>
        <taxon>Streptosporangiales</taxon>
        <taxon>Streptosporangiaceae</taxon>
        <taxon>Spongiactinospora</taxon>
    </lineage>
</organism>
<comment type="caution">
    <text evidence="12">The sequence shown here is derived from an EMBL/GenBank/DDBJ whole genome shotgun (WGS) entry which is preliminary data.</text>
</comment>
<protein>
    <submittedName>
        <fullName evidence="12">Peroxidase</fullName>
    </submittedName>
</protein>
<evidence type="ECO:0000256" key="4">
    <source>
        <dbReference type="ARBA" id="ARBA00022723"/>
    </source>
</evidence>
<evidence type="ECO:0000256" key="5">
    <source>
        <dbReference type="ARBA" id="ARBA00022729"/>
    </source>
</evidence>
<sequence>MSDHRESPALQRAVPGIRSEPGTTADAGLRPESRPKAVAGDRRQARRESGTAAGVSRRGILYGGAAAVAGAVATAGRATPAQAGSVADGTAVEAFHGPHQAGIATSPQAHAVFLGLDLRRGADRDSVSRMMRLLTDDARRLTQGRPALADTEPELAALPARLTVTFGFGPGLFAAVGGKAPVEDLPGFKIDKLEDRWSGGDLLVQICADDPLTVAHALRMIVKDARSFADVRWTQRGFRRAAHTQRPGLTQRNVMGQLDGTVNPAPGTPDFERAVWITGGGPLHGGTTLVLRRIRAELESWDAADVVAKEFTVGRRLATGAPLTGRQEHDEPDFARLGTSGLPMISEYAHIRRARVEDPGMRIFRRVYNYDEGVSERGTADSGLLFASYQADIDRQFVPVQRRLAEADLLNEWTIPIGSAVFAVPPGCGPDGWIGQTLLA</sequence>
<evidence type="ECO:0000313" key="13">
    <source>
        <dbReference type="Proteomes" id="UP000253303"/>
    </source>
</evidence>
<dbReference type="SUPFAM" id="SSF54909">
    <property type="entry name" value="Dimeric alpha+beta barrel"/>
    <property type="match status" value="1"/>
</dbReference>
<keyword evidence="13" id="KW-1185">Reference proteome</keyword>
<evidence type="ECO:0000256" key="8">
    <source>
        <dbReference type="ARBA" id="ARBA00025737"/>
    </source>
</evidence>
<evidence type="ECO:0000256" key="2">
    <source>
        <dbReference type="ARBA" id="ARBA00022559"/>
    </source>
</evidence>
<reference evidence="12 13" key="1">
    <citation type="submission" date="2018-06" db="EMBL/GenBank/DDBJ databases">
        <title>Sphaerisporangium craniellae sp. nov., isolated from a marine sponge in the South China Sea.</title>
        <authorList>
            <person name="Li L."/>
        </authorList>
    </citation>
    <scope>NUCLEOTIDE SEQUENCE [LARGE SCALE GENOMIC DNA]</scope>
    <source>
        <strain evidence="12 13">LHW63015</strain>
    </source>
</reference>
<dbReference type="OrthoDB" id="9781066at2"/>
<keyword evidence="3" id="KW-0349">Heme</keyword>
<dbReference type="GO" id="GO:0046872">
    <property type="term" value="F:metal ion binding"/>
    <property type="evidence" value="ECO:0007669"/>
    <property type="project" value="UniProtKB-KW"/>
</dbReference>
<feature type="region of interest" description="Disordered" evidence="9">
    <location>
        <begin position="1"/>
        <end position="54"/>
    </location>
</feature>
<keyword evidence="2 12" id="KW-0575">Peroxidase</keyword>
<evidence type="ECO:0000256" key="9">
    <source>
        <dbReference type="SAM" id="MobiDB-lite"/>
    </source>
</evidence>
<keyword evidence="4" id="KW-0479">Metal-binding</keyword>
<dbReference type="AlphaFoldDB" id="A0A366LUZ6"/>
<dbReference type="EMBL" id="QMEY01000013">
    <property type="protein sequence ID" value="RBQ17012.1"/>
    <property type="molecule type" value="Genomic_DNA"/>
</dbReference>
<evidence type="ECO:0000313" key="12">
    <source>
        <dbReference type="EMBL" id="RBQ17012.1"/>
    </source>
</evidence>
<keyword evidence="6" id="KW-0560">Oxidoreductase</keyword>
<keyword evidence="7" id="KW-0408">Iron</keyword>
<gene>
    <name evidence="12" type="ORF">DP939_26330</name>
</gene>
<comment type="similarity">
    <text evidence="8">Belongs to the DyP-type peroxidase family.</text>
</comment>
<dbReference type="PROSITE" id="PS51404">
    <property type="entry name" value="DYP_PEROXIDASE"/>
    <property type="match status" value="1"/>
</dbReference>
<evidence type="ECO:0000256" key="3">
    <source>
        <dbReference type="ARBA" id="ARBA00022617"/>
    </source>
</evidence>
<evidence type="ECO:0000259" key="10">
    <source>
        <dbReference type="Pfam" id="PF04261"/>
    </source>
</evidence>
<feature type="domain" description="Dyp-type peroxidase C-terminal" evidence="11">
    <location>
        <begin position="250"/>
        <end position="428"/>
    </location>
</feature>
<dbReference type="Proteomes" id="UP000253303">
    <property type="component" value="Unassembled WGS sequence"/>
</dbReference>
<dbReference type="NCBIfam" id="TIGR01413">
    <property type="entry name" value="Dyp_perox_fam"/>
    <property type="match status" value="1"/>
</dbReference>
<dbReference type="GO" id="GO:0004601">
    <property type="term" value="F:peroxidase activity"/>
    <property type="evidence" value="ECO:0007669"/>
    <property type="project" value="UniProtKB-KW"/>
</dbReference>
<dbReference type="Pfam" id="PF20628">
    <property type="entry name" value="Dyp_perox_C"/>
    <property type="match status" value="1"/>
</dbReference>
<dbReference type="InterPro" id="IPR048327">
    <property type="entry name" value="Dyp_perox_N"/>
</dbReference>
<feature type="domain" description="Dyp-type peroxidase N-terminal" evidence="10">
    <location>
        <begin position="100"/>
        <end position="239"/>
    </location>
</feature>